<accession>W6K273</accession>
<dbReference type="InterPro" id="IPR010921">
    <property type="entry name" value="Trp_repressor/repl_initiator"/>
</dbReference>
<dbReference type="SUPFAM" id="SSF48295">
    <property type="entry name" value="TrpR-like"/>
    <property type="match status" value="1"/>
</dbReference>
<sequence length="114" mass="12523">MSDQNMSKKTTPRKKRRVLAPSQKYEMWVAMLTGQGTQREIATKYGVDRSVVVSVAKAAKAGALTALSAKPGRPGLSPEQAEIVELRAEVERLKATVTEQAVALYLHEGKARWD</sequence>
<dbReference type="GO" id="GO:0043565">
    <property type="term" value="F:sequence-specific DNA binding"/>
    <property type="evidence" value="ECO:0007669"/>
    <property type="project" value="InterPro"/>
</dbReference>
<dbReference type="Proteomes" id="UP000035763">
    <property type="component" value="Unassembled WGS sequence"/>
</dbReference>
<evidence type="ECO:0000313" key="1">
    <source>
        <dbReference type="EMBL" id="CCH75637.1"/>
    </source>
</evidence>
<reference evidence="1 2" key="1">
    <citation type="journal article" date="2013" name="ISME J.">
        <title>A metabolic model for members of the genus Tetrasphaera involved in enhanced biological phosphorus removal.</title>
        <authorList>
            <person name="Kristiansen R."/>
            <person name="Nguyen H.T.T."/>
            <person name="Saunders A.M."/>
            <person name="Nielsen J.L."/>
            <person name="Wimmer R."/>
            <person name="Le V.Q."/>
            <person name="McIlroy S.J."/>
            <person name="Petrovski S."/>
            <person name="Seviour R.J."/>
            <person name="Calteau A."/>
            <person name="Nielsen K.L."/>
            <person name="Nielsen P.H."/>
        </authorList>
    </citation>
    <scope>NUCLEOTIDE SEQUENCE [LARGE SCALE GENOMIC DNA]</scope>
    <source>
        <strain evidence="1 2">Ben110</strain>
    </source>
</reference>
<gene>
    <name evidence="1" type="ORF">BN11_860007</name>
</gene>
<name>W6K273_9MICO</name>
<keyword evidence="2" id="KW-1185">Reference proteome</keyword>
<evidence type="ECO:0000313" key="2">
    <source>
        <dbReference type="Proteomes" id="UP000035763"/>
    </source>
</evidence>
<dbReference type="EMBL" id="CAJA01000514">
    <property type="protein sequence ID" value="CCH75637.1"/>
    <property type="molecule type" value="Genomic_DNA"/>
</dbReference>
<proteinExistence type="predicted"/>
<dbReference type="AlphaFoldDB" id="W6K273"/>
<protein>
    <submittedName>
        <fullName evidence="1">Uncharacterized protein</fullName>
    </submittedName>
</protein>
<organism evidence="1 2">
    <name type="scientific">Nostocoides australiense Ben110</name>
    <dbReference type="NCBI Taxonomy" id="1193182"/>
    <lineage>
        <taxon>Bacteria</taxon>
        <taxon>Bacillati</taxon>
        <taxon>Actinomycetota</taxon>
        <taxon>Actinomycetes</taxon>
        <taxon>Micrococcales</taxon>
        <taxon>Intrasporangiaceae</taxon>
        <taxon>Nostocoides</taxon>
    </lineage>
</organism>
<comment type="caution">
    <text evidence="1">The sequence shown here is derived from an EMBL/GenBank/DDBJ whole genome shotgun (WGS) entry which is preliminary data.</text>
</comment>